<dbReference type="InterPro" id="IPR001119">
    <property type="entry name" value="SLH_dom"/>
</dbReference>
<dbReference type="InterPro" id="IPR032599">
    <property type="entry name" value="YcdB/YcdC_rep_domain"/>
</dbReference>
<dbReference type="Proteomes" id="UP000183404">
    <property type="component" value="Unassembled WGS sequence"/>
</dbReference>
<dbReference type="Pfam" id="PF16244">
    <property type="entry name" value="DUF4901"/>
    <property type="match status" value="2"/>
</dbReference>
<dbReference type="AlphaFoldDB" id="A0A1G7LG21"/>
<dbReference type="RefSeq" id="WP_004401703.1">
    <property type="nucleotide sequence ID" value="NZ_FNBS01000014.1"/>
</dbReference>
<evidence type="ECO:0000259" key="2">
    <source>
        <dbReference type="PROSITE" id="PS51272"/>
    </source>
</evidence>
<feature type="domain" description="SLH" evidence="2">
    <location>
        <begin position="538"/>
        <end position="600"/>
    </location>
</feature>
<dbReference type="Pfam" id="PF00395">
    <property type="entry name" value="SLH"/>
    <property type="match status" value="2"/>
</dbReference>
<proteinExistence type="predicted"/>
<name>A0A1G7LG21_THETY</name>
<sequence>MKKFISIAIALAFLFTLMIPSNMAQAQADTKISLKQAIEIAKQKLGISDSGYDFNSNYYEYGNKKSWNLNWNSSSKGNISVTIDADTGEITNYYSWSPIAQEQPRIPKYTQDEAKKVAIEFLQKVAPEKFKETKEQINNNNYGYNEYYSNDYNFTFERVVNGIPFPYNALYVTVNKNTLKVTSYSLNWEDYSFPDPKAAISKEEAIKIFKEKIGLKLQYNLVYNQVYGNEPQAILVYGIYQNAPIDAITGEIKTNEYYYVPMYDGGGGGSEVGRESRQKLSPEEQKAVEASEKYISKDKAIEVVKNSLPFSISDYKLSSVNLYSGYDYPPAKSNPIWYLNWALTKDNKYYYVSASVDAVTGELTSFSRGGPDIDNVQGKELSYTKEQMRKIAEDYLKKIVPEKFSKTAYQETNIPESSKMIEMPAYPFRYVEVANGILCPFNNINVNVSPYTGEIVSYSIHWTSVKLPSPENIISLEEAYKIMFDNSEFTLTYIPDYDYKSPDKPPTIRLAYQSNFYNYINAKTGQIVDYSGKLVVKKSEVVFTDIEGNWAEKDIKLLVQYGIIDVKEDKFYPDKDILQKDFVKMLIRAIQPPYYDPMPKSSDDYDTYYAIAINKNIITEKEKSPDSMVTRQQAAKMLVKSLGVGYIADIPDIFTINFKDKDKIPQDMIGYIAIISGLKIMNGSDGYFEPQQPLTRAQAAAVIVRYLQLNK</sequence>
<feature type="domain" description="SLH" evidence="2">
    <location>
        <begin position="655"/>
        <end position="711"/>
    </location>
</feature>
<evidence type="ECO:0000256" key="1">
    <source>
        <dbReference type="ARBA" id="ARBA00022737"/>
    </source>
</evidence>
<dbReference type="PROSITE" id="PS51272">
    <property type="entry name" value="SLH"/>
    <property type="match status" value="2"/>
</dbReference>
<evidence type="ECO:0000313" key="4">
    <source>
        <dbReference type="Proteomes" id="UP000183404"/>
    </source>
</evidence>
<organism evidence="3 4">
    <name type="scientific">Thermoanaerobacter thermohydrosulfuricus</name>
    <name type="common">Clostridium thermohydrosulfuricum</name>
    <dbReference type="NCBI Taxonomy" id="1516"/>
    <lineage>
        <taxon>Bacteria</taxon>
        <taxon>Bacillati</taxon>
        <taxon>Bacillota</taxon>
        <taxon>Clostridia</taxon>
        <taxon>Thermoanaerobacterales</taxon>
        <taxon>Thermoanaerobacteraceae</taxon>
        <taxon>Thermoanaerobacter</taxon>
    </lineage>
</organism>
<dbReference type="EMBL" id="FNBS01000014">
    <property type="protein sequence ID" value="SDF48512.1"/>
    <property type="molecule type" value="Genomic_DNA"/>
</dbReference>
<gene>
    <name evidence="3" type="ORF">SAMN04244560_00806</name>
</gene>
<keyword evidence="1" id="KW-0677">Repeat</keyword>
<protein>
    <submittedName>
        <fullName evidence="3">Peptidase propeptide and YPEB domain-containing protein</fullName>
    </submittedName>
</protein>
<accession>A0A1G7LG21</accession>
<reference evidence="3 4" key="1">
    <citation type="submission" date="2016-10" db="EMBL/GenBank/DDBJ databases">
        <authorList>
            <person name="de Groot N.N."/>
        </authorList>
    </citation>
    <scope>NUCLEOTIDE SEQUENCE [LARGE SCALE GENOMIC DNA]</scope>
    <source>
        <strain evidence="3 4">DSM 569</strain>
    </source>
</reference>
<evidence type="ECO:0000313" key="3">
    <source>
        <dbReference type="EMBL" id="SDF48512.1"/>
    </source>
</evidence>